<evidence type="ECO:0000313" key="12">
    <source>
        <dbReference type="Proteomes" id="UP000501346"/>
    </source>
</evidence>
<comment type="function">
    <text evidence="7">Hydrolyzes fatty acids from S-acylated cysteine residues in proteins with a strong preference for palmitoylated G-alpha proteins over other acyl substrates. Mediates the deacylation of G-alpha proteins such as GPA1 in vivo, but has weak or no activity toward palmitoylated Ras proteins. Has weak lysophospholipase activity in vitro; however such activity may not exist in vivo.</text>
</comment>
<dbReference type="EMBL" id="CP048993">
    <property type="protein sequence ID" value="QID81089.1"/>
    <property type="molecule type" value="Genomic_DNA"/>
</dbReference>
<dbReference type="GO" id="GO:0006631">
    <property type="term" value="P:fatty acid metabolic process"/>
    <property type="evidence" value="ECO:0007669"/>
    <property type="project" value="UniProtKB-KW"/>
</dbReference>
<proteinExistence type="inferred from homology"/>
<evidence type="ECO:0000256" key="9">
    <source>
        <dbReference type="ARBA" id="ARBA00047337"/>
    </source>
</evidence>
<evidence type="ECO:0000313" key="11">
    <source>
        <dbReference type="EMBL" id="QID81089.1"/>
    </source>
</evidence>
<dbReference type="AlphaFoldDB" id="A0A6C1DW30"/>
<keyword evidence="4" id="KW-0719">Serine esterase</keyword>
<evidence type="ECO:0000256" key="3">
    <source>
        <dbReference type="ARBA" id="ARBA00014923"/>
    </source>
</evidence>
<dbReference type="Gene3D" id="3.40.50.1820">
    <property type="entry name" value="alpha/beta hydrolase"/>
    <property type="match status" value="1"/>
</dbReference>
<evidence type="ECO:0000256" key="8">
    <source>
        <dbReference type="ARBA" id="ARBA00031195"/>
    </source>
</evidence>
<protein>
    <recommendedName>
        <fullName evidence="3">Acyl-protein thioesterase 1</fullName>
        <ecNumber evidence="2">3.1.2.22</ecNumber>
    </recommendedName>
    <alternativeName>
        <fullName evidence="8">Palmitoyl-protein hydrolase</fullName>
    </alternativeName>
</protein>
<dbReference type="InterPro" id="IPR003140">
    <property type="entry name" value="PLipase/COase/thioEstase"/>
</dbReference>
<reference evidence="11 12" key="1">
    <citation type="journal article" date="2019" name="BMC Genomics">
        <title>Chromosome level assembly and comparative genome analysis confirm lager-brewing yeasts originated from a single hybridization.</title>
        <authorList>
            <person name="Salazar A.N."/>
            <person name="Gorter de Vries A.R."/>
            <person name="van den Broek M."/>
            <person name="Brouwers N."/>
            <person name="de la Torre Cortes P."/>
            <person name="Kuijpers N.G.A."/>
            <person name="Daran J.G."/>
            <person name="Abeel T."/>
        </authorList>
    </citation>
    <scope>NUCLEOTIDE SEQUENCE [LARGE SCALE GENOMIC DNA]</scope>
    <source>
        <strain evidence="11 12">CBS 1483</strain>
    </source>
</reference>
<dbReference type="PANTHER" id="PTHR10655">
    <property type="entry name" value="LYSOPHOSPHOLIPASE-RELATED"/>
    <property type="match status" value="1"/>
</dbReference>
<evidence type="ECO:0000256" key="7">
    <source>
        <dbReference type="ARBA" id="ARBA00029392"/>
    </source>
</evidence>
<keyword evidence="6" id="KW-0443">Lipid metabolism</keyword>
<evidence type="ECO:0000256" key="5">
    <source>
        <dbReference type="ARBA" id="ARBA00022801"/>
    </source>
</evidence>
<keyword evidence="5" id="KW-0378">Hydrolase</keyword>
<sequence length="227" mass="24754">MNGLRVAAKIQPARQTIIFLHGLGDTGSGWGFLAQYLQQRDPAAFQHTNFVFPNAPELHVTANGGALMPAWFDILEWDPSFSKVDSDGFMNSLNSIEKTVKQEIDKGIKPEQIIIGGFSQGAALALATSVTLPWKIGGIVALSGFCSIPGILKQHKNGINVKTPIFHGHGDMDPVVPIGLGIKAKQFYQDSCEIQNYEFKVYKGMVHSTVPDELEDLASFIKKSLSL</sequence>
<comment type="similarity">
    <text evidence="1">Belongs to the AB hydrolase superfamily. AB hydrolase 2 family.</text>
</comment>
<dbReference type="EC" id="3.1.2.22" evidence="2"/>
<evidence type="ECO:0000256" key="6">
    <source>
        <dbReference type="ARBA" id="ARBA00022832"/>
    </source>
</evidence>
<comment type="catalytic activity">
    <reaction evidence="9">
        <text>S-hexadecanoyl-L-cysteinyl-[protein] + H2O = L-cysteinyl-[protein] + hexadecanoate + H(+)</text>
        <dbReference type="Rhea" id="RHEA:19233"/>
        <dbReference type="Rhea" id="RHEA-COMP:10131"/>
        <dbReference type="Rhea" id="RHEA-COMP:11032"/>
        <dbReference type="ChEBI" id="CHEBI:7896"/>
        <dbReference type="ChEBI" id="CHEBI:15377"/>
        <dbReference type="ChEBI" id="CHEBI:15378"/>
        <dbReference type="ChEBI" id="CHEBI:29950"/>
        <dbReference type="ChEBI" id="CHEBI:74151"/>
        <dbReference type="EC" id="3.1.2.22"/>
    </reaction>
</comment>
<keyword evidence="6" id="KW-0276">Fatty acid metabolism</keyword>
<dbReference type="Proteomes" id="UP000501346">
    <property type="component" value="Chromosome ScXII"/>
</dbReference>
<organism evidence="11 12">
    <name type="scientific">Saccharomyces pastorianus</name>
    <name type="common">Lager yeast</name>
    <name type="synonym">Saccharomyces cerevisiae x Saccharomyces eubayanus</name>
    <dbReference type="NCBI Taxonomy" id="27292"/>
    <lineage>
        <taxon>Eukaryota</taxon>
        <taxon>Fungi</taxon>
        <taxon>Dikarya</taxon>
        <taxon>Ascomycota</taxon>
        <taxon>Saccharomycotina</taxon>
        <taxon>Saccharomycetes</taxon>
        <taxon>Saccharomycetales</taxon>
        <taxon>Saccharomycetaceae</taxon>
        <taxon>Saccharomyces</taxon>
    </lineage>
</organism>
<feature type="domain" description="Phospholipase/carboxylesterase/thioesterase" evidence="10">
    <location>
        <begin position="3"/>
        <end position="224"/>
    </location>
</feature>
<evidence type="ECO:0000259" key="10">
    <source>
        <dbReference type="Pfam" id="PF02230"/>
    </source>
</evidence>
<dbReference type="GO" id="GO:0052689">
    <property type="term" value="F:carboxylic ester hydrolase activity"/>
    <property type="evidence" value="ECO:0007669"/>
    <property type="project" value="UniProtKB-KW"/>
</dbReference>
<accession>A0A6C1DW30</accession>
<dbReference type="GO" id="GO:0008474">
    <property type="term" value="F:palmitoyl-(protein) hydrolase activity"/>
    <property type="evidence" value="ECO:0007669"/>
    <property type="project" value="UniProtKB-EC"/>
</dbReference>
<keyword evidence="12" id="KW-1185">Reference proteome</keyword>
<dbReference type="OrthoDB" id="2418081at2759"/>
<evidence type="ECO:0000256" key="4">
    <source>
        <dbReference type="ARBA" id="ARBA00022487"/>
    </source>
</evidence>
<evidence type="ECO:0000256" key="2">
    <source>
        <dbReference type="ARBA" id="ARBA00012423"/>
    </source>
</evidence>
<name>A0A6C1DW30_SACPS</name>
<dbReference type="Pfam" id="PF02230">
    <property type="entry name" value="Abhydrolase_2"/>
    <property type="match status" value="1"/>
</dbReference>
<dbReference type="SUPFAM" id="SSF53474">
    <property type="entry name" value="alpha/beta-Hydrolases"/>
    <property type="match status" value="1"/>
</dbReference>
<gene>
    <name evidence="11" type="ORF">GRS66_003448</name>
</gene>
<evidence type="ECO:0000256" key="1">
    <source>
        <dbReference type="ARBA" id="ARBA00006499"/>
    </source>
</evidence>
<dbReference type="PANTHER" id="PTHR10655:SF17">
    <property type="entry name" value="LYSOPHOSPHOLIPASE-LIKE PROTEIN 1"/>
    <property type="match status" value="1"/>
</dbReference>
<dbReference type="GO" id="GO:0005737">
    <property type="term" value="C:cytoplasm"/>
    <property type="evidence" value="ECO:0007669"/>
    <property type="project" value="TreeGrafter"/>
</dbReference>
<dbReference type="InterPro" id="IPR050565">
    <property type="entry name" value="LYPA1-2/EST-like"/>
</dbReference>
<dbReference type="InterPro" id="IPR029058">
    <property type="entry name" value="AB_hydrolase_fold"/>
</dbReference>